<dbReference type="RefSeq" id="WP_199575687.1">
    <property type="nucleotide sequence ID" value="NZ_JAENBO010000003.1"/>
</dbReference>
<evidence type="ECO:0000313" key="1">
    <source>
        <dbReference type="EMBL" id="MBJ8326050.1"/>
    </source>
</evidence>
<proteinExistence type="predicted"/>
<accession>A0ABS0ZJ75</accession>
<organism evidence="1 2">
    <name type="scientific">Streptococcus pacificus</name>
    <dbReference type="NCBI Taxonomy" id="2740577"/>
    <lineage>
        <taxon>Bacteria</taxon>
        <taxon>Bacillati</taxon>
        <taxon>Bacillota</taxon>
        <taxon>Bacilli</taxon>
        <taxon>Lactobacillales</taxon>
        <taxon>Streptococcaceae</taxon>
        <taxon>Streptococcus</taxon>
    </lineage>
</organism>
<gene>
    <name evidence="1" type="ORF">JHK62_05120</name>
</gene>
<reference evidence="1 2" key="1">
    <citation type="journal article" date="2021" name="Int. J. Syst. Evol. Microbiol.">
        <title>Streptococcus vicugnae sp. nov., isolated from faeces of alpacas (Vicugna pacos) and cattle (Bos taurus), Streptococcus zalophi sp. nov., and Streptococcus pacificus sp. nov., isolated from respiratory tract of California sea lions (Zalophus californianus).</title>
        <authorList>
            <person name="Volokhov D.V."/>
            <person name="Zagorodnyaya T.A."/>
            <person name="Shen Z."/>
            <person name="Blom J."/>
            <person name="Furtak V.A."/>
            <person name="Eisenberg T."/>
            <person name="Fan P."/>
            <person name="Jeong K.C."/>
            <person name="Gao Y."/>
            <person name="Zhang S."/>
            <person name="Amselle M."/>
        </authorList>
    </citation>
    <scope>NUCLEOTIDE SEQUENCE [LARGE SCALE GENOMIC DNA]</scope>
    <source>
        <strain evidence="1 2">CSL7591</strain>
    </source>
</reference>
<dbReference type="Proteomes" id="UP000653045">
    <property type="component" value="Unassembled WGS sequence"/>
</dbReference>
<sequence length="55" mass="6767">MMQWLKELIFILGTVLIVYFVLKDGMEDERERYKKELAQKKGNSICLRMLRRLYR</sequence>
<name>A0ABS0ZJ75_9STRE</name>
<evidence type="ECO:0000313" key="2">
    <source>
        <dbReference type="Proteomes" id="UP000653045"/>
    </source>
</evidence>
<dbReference type="EMBL" id="JAENBO010000003">
    <property type="protein sequence ID" value="MBJ8326050.1"/>
    <property type="molecule type" value="Genomic_DNA"/>
</dbReference>
<evidence type="ECO:0008006" key="3">
    <source>
        <dbReference type="Google" id="ProtNLM"/>
    </source>
</evidence>
<comment type="caution">
    <text evidence="1">The sequence shown here is derived from an EMBL/GenBank/DDBJ whole genome shotgun (WGS) entry which is preliminary data.</text>
</comment>
<keyword evidence="2" id="KW-1185">Reference proteome</keyword>
<protein>
    <recommendedName>
        <fullName evidence="3">Phage protein</fullName>
    </recommendedName>
</protein>